<gene>
    <name evidence="2" type="ORF">MANES_02G169100v8</name>
</gene>
<feature type="region of interest" description="Disordered" evidence="1">
    <location>
        <begin position="97"/>
        <end position="117"/>
    </location>
</feature>
<accession>A0A2C9WF12</accession>
<feature type="region of interest" description="Disordered" evidence="1">
    <location>
        <begin position="1"/>
        <end position="20"/>
    </location>
</feature>
<evidence type="ECO:0000313" key="2">
    <source>
        <dbReference type="EMBL" id="OAY58339.1"/>
    </source>
</evidence>
<dbReference type="Gramene" id="Manes.02G169100.1.v8.1">
    <property type="protein sequence ID" value="Manes.02G169100.1.v8.1.CDS"/>
    <property type="gene ID" value="Manes.02G169100.v8.1"/>
</dbReference>
<proteinExistence type="predicted"/>
<dbReference type="Proteomes" id="UP000091857">
    <property type="component" value="Chromosome 2"/>
</dbReference>
<dbReference type="OrthoDB" id="850507at2759"/>
<dbReference type="STRING" id="3983.A0A2C9WF12"/>
<dbReference type="OMA" id="WMDSSCL"/>
<dbReference type="PANTHER" id="PTHR34194">
    <property type="entry name" value="F14J8.16 PROTEIN"/>
    <property type="match status" value="1"/>
</dbReference>
<keyword evidence="3" id="KW-1185">Reference proteome</keyword>
<reference evidence="3" key="1">
    <citation type="journal article" date="2016" name="Nat. Biotechnol.">
        <title>Sequencing wild and cultivated cassava and related species reveals extensive interspecific hybridization and genetic diversity.</title>
        <authorList>
            <person name="Bredeson J.V."/>
            <person name="Lyons J.B."/>
            <person name="Prochnik S.E."/>
            <person name="Wu G.A."/>
            <person name="Ha C.M."/>
            <person name="Edsinger-Gonzales E."/>
            <person name="Grimwood J."/>
            <person name="Schmutz J."/>
            <person name="Rabbi I.Y."/>
            <person name="Egesi C."/>
            <person name="Nauluvula P."/>
            <person name="Lebot V."/>
            <person name="Ndunguru J."/>
            <person name="Mkamilo G."/>
            <person name="Bart R.S."/>
            <person name="Setter T.L."/>
            <person name="Gleadow R.M."/>
            <person name="Kulakow P."/>
            <person name="Ferguson M.E."/>
            <person name="Rounsley S."/>
            <person name="Rokhsar D.S."/>
        </authorList>
    </citation>
    <scope>NUCLEOTIDE SEQUENCE [LARGE SCALE GENOMIC DNA]</scope>
    <source>
        <strain evidence="3">cv. AM560-2</strain>
    </source>
</reference>
<comment type="caution">
    <text evidence="2">The sequence shown here is derived from an EMBL/GenBank/DDBJ whole genome shotgun (WGS) entry which is preliminary data.</text>
</comment>
<dbReference type="PANTHER" id="PTHR34194:SF2">
    <property type="entry name" value="F14J8.16 PROTEIN"/>
    <property type="match status" value="1"/>
</dbReference>
<protein>
    <submittedName>
        <fullName evidence="2">Uncharacterized protein</fullName>
    </submittedName>
</protein>
<dbReference type="AlphaFoldDB" id="A0A2C9WF12"/>
<dbReference type="EMBL" id="CM004388">
    <property type="protein sequence ID" value="OAY58339.1"/>
    <property type="molecule type" value="Genomic_DNA"/>
</dbReference>
<name>A0A2C9WF12_MANES</name>
<evidence type="ECO:0000313" key="3">
    <source>
        <dbReference type="Proteomes" id="UP000091857"/>
    </source>
</evidence>
<organism evidence="2 3">
    <name type="scientific">Manihot esculenta</name>
    <name type="common">Cassava</name>
    <name type="synonym">Jatropha manihot</name>
    <dbReference type="NCBI Taxonomy" id="3983"/>
    <lineage>
        <taxon>Eukaryota</taxon>
        <taxon>Viridiplantae</taxon>
        <taxon>Streptophyta</taxon>
        <taxon>Embryophyta</taxon>
        <taxon>Tracheophyta</taxon>
        <taxon>Spermatophyta</taxon>
        <taxon>Magnoliopsida</taxon>
        <taxon>eudicotyledons</taxon>
        <taxon>Gunneridae</taxon>
        <taxon>Pentapetalae</taxon>
        <taxon>rosids</taxon>
        <taxon>fabids</taxon>
        <taxon>Malpighiales</taxon>
        <taxon>Euphorbiaceae</taxon>
        <taxon>Crotonoideae</taxon>
        <taxon>Manihoteae</taxon>
        <taxon>Manihot</taxon>
    </lineage>
</organism>
<evidence type="ECO:0000256" key="1">
    <source>
        <dbReference type="SAM" id="MobiDB-lite"/>
    </source>
</evidence>
<sequence length="596" mass="66709">MGCKRRSTGSSGRVDVDDDEVHDLGNDVRLARRWKRRVVAYQDSKLNHGRKISSGEGNCNKGSKKLPETSYILISDDDDAMDVDYAAYFNSIALEPNGNSHVDKRRPEDDGDTGSGALAENMSLTVVDALDNDADPQNRMVLESNNVEIDDSKEGEYLDSDYMKYLDCIALEPFVDNSVVYIDNIVDNCVNTNAVNGLVENGTSGDKWIEKESINGDASNHDNNACGDLDLQHKEITENNNVEFDDDVDYKKFLVSELFGGGGNDQHVANVANDINFDNHSAEVDPCGNQSVENGTTDCGFVEPRAADNNADYNDALDDIDPEYKMFLGNLREDGKSYVVEVPLNDDVSVIIKYEMDDGSHNGCGVENLSKTRPCQEAAGGTKHDHKPEMESDMDESYKIFLNCLKREGGNMVFVHESGARVIYEEDEESSSDSEVIVMDTDPFANANYTPFVLSKQHIVTDVDAIEDVKDSSRNQCIWFMESVMGILKKPYDPEEYDKLLEEVYSRKPVIEDREMRNGRTRLCPAQRMGKSYVDLHQDLDKQIKSAGSNKPKILNLLRGFFYWLQHTPHEGIFKPWMDSSCLEVLPHGNVASDSY</sequence>